<evidence type="ECO:0000313" key="9">
    <source>
        <dbReference type="EMBL" id="KPM08002.1"/>
    </source>
</evidence>
<proteinExistence type="predicted"/>
<evidence type="ECO:0000256" key="3">
    <source>
        <dbReference type="ARBA" id="ARBA00022529"/>
    </source>
</evidence>
<feature type="non-terminal residue" evidence="9">
    <location>
        <position position="1"/>
    </location>
</feature>
<feature type="disulfide bond" evidence="8">
    <location>
        <begin position="21"/>
        <end position="96"/>
    </location>
</feature>
<organism evidence="9 10">
    <name type="scientific">Sarcoptes scabiei</name>
    <name type="common">Itch mite</name>
    <name type="synonym">Acarus scabiei</name>
    <dbReference type="NCBI Taxonomy" id="52283"/>
    <lineage>
        <taxon>Eukaryota</taxon>
        <taxon>Metazoa</taxon>
        <taxon>Ecdysozoa</taxon>
        <taxon>Arthropoda</taxon>
        <taxon>Chelicerata</taxon>
        <taxon>Arachnida</taxon>
        <taxon>Acari</taxon>
        <taxon>Acariformes</taxon>
        <taxon>Sarcoptiformes</taxon>
        <taxon>Astigmata</taxon>
        <taxon>Psoroptidia</taxon>
        <taxon>Sarcoptoidea</taxon>
        <taxon>Sarcoptidae</taxon>
        <taxon>Sarcoptinae</taxon>
        <taxon>Sarcoptes</taxon>
    </lineage>
</organism>
<keyword evidence="5" id="KW-0378">Hydrolase</keyword>
<dbReference type="GO" id="GO:0003796">
    <property type="term" value="F:lysozyme activity"/>
    <property type="evidence" value="ECO:0007669"/>
    <property type="project" value="UniProtKB-EC"/>
</dbReference>
<dbReference type="GO" id="GO:0031640">
    <property type="term" value="P:killing of cells of another organism"/>
    <property type="evidence" value="ECO:0007669"/>
    <property type="project" value="UniProtKB-KW"/>
</dbReference>
<dbReference type="VEuPathDB" id="VectorBase:SSCA007343"/>
<dbReference type="AlphaFoldDB" id="A0A132AAJ3"/>
<dbReference type="Gene3D" id="1.10.530.10">
    <property type="match status" value="2"/>
</dbReference>
<evidence type="ECO:0000313" key="10">
    <source>
        <dbReference type="Proteomes" id="UP000616769"/>
    </source>
</evidence>
<feature type="disulfide bond" evidence="8">
    <location>
        <begin position="66"/>
        <end position="72"/>
    </location>
</feature>
<evidence type="ECO:0000256" key="1">
    <source>
        <dbReference type="ARBA" id="ARBA00000632"/>
    </source>
</evidence>
<comment type="catalytic activity">
    <reaction evidence="1">
        <text>Hydrolysis of (1-&gt;4)-beta-linkages between N-acetylmuramic acid and N-acetyl-D-glucosamine residues in a peptidoglycan and between N-acetyl-D-glucosamine residues in chitodextrins.</text>
        <dbReference type="EC" id="3.2.1.17"/>
    </reaction>
</comment>
<gene>
    <name evidence="9" type="ORF">QR98_0065150</name>
</gene>
<dbReference type="EC" id="3.2.1.17" evidence="2"/>
<dbReference type="EMBL" id="JXLN01012114">
    <property type="protein sequence ID" value="KPM08002.1"/>
    <property type="molecule type" value="Genomic_DNA"/>
</dbReference>
<dbReference type="PROSITE" id="PS51909">
    <property type="entry name" value="LYSOZYME_I"/>
    <property type="match status" value="2"/>
</dbReference>
<sequence length="263" mass="29910">IHPNDRLPDENRGLEVVPYDCVQCLCHASSKCNLNKGCDGAYCGPYLLSWGYWADGGQPGEEYASCTKQKECSEKAIQGYMSKWKKDCNGDGKIDCIDYALIHKLGPHGCDDVINNECLECICYVGLFFYLSYKNLIQKNWSQTFIKASSKCRASIGCRSDEPGRSICGPYQVDWEYWAEAGKPGNRGDLSNLENFQMCLNNRECADQTVREYLKRHRKDCNEDGTIDCNDFAAIHVSGTGQCNAQWYLDSKYYSDFRECYDF</sequence>
<dbReference type="InterPro" id="IPR018247">
    <property type="entry name" value="EF_Hand_1_Ca_BS"/>
</dbReference>
<protein>
    <recommendedName>
        <fullName evidence="2">lysozyme</fullName>
        <ecNumber evidence="2">3.2.1.17</ecNumber>
    </recommendedName>
</protein>
<dbReference type="PANTHER" id="PTHR11195">
    <property type="entry name" value="DESTABILASE-RELATED"/>
    <property type="match status" value="1"/>
</dbReference>
<dbReference type="PROSITE" id="PS00018">
    <property type="entry name" value="EF_HAND_1"/>
    <property type="match status" value="2"/>
</dbReference>
<evidence type="ECO:0000256" key="7">
    <source>
        <dbReference type="ARBA" id="ARBA00023295"/>
    </source>
</evidence>
<feature type="disulfide bond" evidence="8">
    <location>
        <begin position="26"/>
        <end position="32"/>
    </location>
</feature>
<evidence type="ECO:0000256" key="4">
    <source>
        <dbReference type="ARBA" id="ARBA00022638"/>
    </source>
</evidence>
<dbReference type="Pfam" id="PF05497">
    <property type="entry name" value="Destabilase"/>
    <property type="match status" value="2"/>
</dbReference>
<evidence type="ECO:0000256" key="5">
    <source>
        <dbReference type="ARBA" id="ARBA00022801"/>
    </source>
</evidence>
<keyword evidence="6 8" id="KW-1015">Disulfide bond</keyword>
<name>A0A132AAJ3_SARSC</name>
<dbReference type="GO" id="GO:0042742">
    <property type="term" value="P:defense response to bacterium"/>
    <property type="evidence" value="ECO:0007669"/>
    <property type="project" value="UniProtKB-KW"/>
</dbReference>
<accession>A0A132AAJ3</accession>
<reference evidence="9 10" key="1">
    <citation type="journal article" date="2015" name="Parasit. Vectors">
        <title>Draft genome of the scabies mite.</title>
        <authorList>
            <person name="Rider S.D.Jr."/>
            <person name="Morgan M.S."/>
            <person name="Arlian L.G."/>
        </authorList>
    </citation>
    <scope>NUCLEOTIDE SEQUENCE [LARGE SCALE GENOMIC DNA]</scope>
    <source>
        <strain evidence="9">Arlian Lab</strain>
    </source>
</reference>
<keyword evidence="3" id="KW-0929">Antimicrobial</keyword>
<evidence type="ECO:0000256" key="2">
    <source>
        <dbReference type="ARBA" id="ARBA00012732"/>
    </source>
</evidence>
<dbReference type="OrthoDB" id="6337871at2759"/>
<feature type="disulfide bond" evidence="8">
    <location>
        <begin position="38"/>
        <end position="43"/>
    </location>
</feature>
<dbReference type="CDD" id="cd16890">
    <property type="entry name" value="lyz_i"/>
    <property type="match status" value="1"/>
</dbReference>
<evidence type="ECO:0000256" key="6">
    <source>
        <dbReference type="ARBA" id="ARBA00023157"/>
    </source>
</evidence>
<dbReference type="Proteomes" id="UP000616769">
    <property type="component" value="Unassembled WGS sequence"/>
</dbReference>
<keyword evidence="7" id="KW-0326">Glycosidase</keyword>
<keyword evidence="4" id="KW-0081">Bacteriolytic enzyme</keyword>
<comment type="caution">
    <text evidence="9">The sequence shown here is derived from an EMBL/GenBank/DDBJ whole genome shotgun (WGS) entry which is preliminary data.</text>
</comment>
<dbReference type="InterPro" id="IPR008597">
    <property type="entry name" value="Invert_lysozyme"/>
</dbReference>
<evidence type="ECO:0000256" key="8">
    <source>
        <dbReference type="PIRSR" id="PIRSR608597-3"/>
    </source>
</evidence>
<dbReference type="PANTHER" id="PTHR11195:SF13">
    <property type="entry name" value="INVERTEBRATE-TYPE LYSOZYME 2-RELATED"/>
    <property type="match status" value="1"/>
</dbReference>